<feature type="compositionally biased region" description="Acidic residues" evidence="8">
    <location>
        <begin position="59"/>
        <end position="75"/>
    </location>
</feature>
<dbReference type="RefSeq" id="XP_014024465.1">
    <property type="nucleotide sequence ID" value="XM_014168990.2"/>
</dbReference>
<sequence length="516" mass="57689">MSAEMDKATDASGGDEEEWLYGDESEEKAEEEEEAPNSAKAQPTAEEVHENGVVKQDTGQEDEESDSDSEDDDDVCVTIGDIKTGGSSQPFNAFGSTPVNLNIKATGRTHASVGPKAKGVDLDALGSVNGIPVLEVDMESFEEKPWRKPGSDLSDYFNYGFNEDTWKTYCEKQRRLRMGYEGMNHASATKIMVHQGRSAHGDRDGALSCFRSDYSSPSNHYNSGSSSRKPCGTIDVIGGQTATISRVEGRRRHNIEGNNIQVLSEPPSDAEPTPTKMPPFFPPNIPPPPFPPPPHNVSSAPPLIPPPRIPINVPPPGYPPGAPPPSLIPTLDSGRSGGYDGRSAPPYPPFPPGVYPPPPPGSAAASWAGVFDSAKAWEYYAQRDNERERHKERDRTRERGHEKEREREREHNTSSQVVNSEEDRHRHRDYGERGYDRHHHERSSREKEERHREKRHRDKEEGRHKSSSSSSRRRHESEEGDSHRRHKHKKVKRSREDKEPSQELSADQENQSEPTE</sequence>
<keyword evidence="10" id="KW-1185">Reference proteome</keyword>
<evidence type="ECO:0000256" key="2">
    <source>
        <dbReference type="ARBA" id="ARBA00007459"/>
    </source>
</evidence>
<evidence type="ECO:0000313" key="10">
    <source>
        <dbReference type="Proteomes" id="UP001652741"/>
    </source>
</evidence>
<dbReference type="PRINTS" id="PR01217">
    <property type="entry name" value="PRICHEXTENSN"/>
</dbReference>
<evidence type="ECO:0000256" key="6">
    <source>
        <dbReference type="ARBA" id="ARBA00023242"/>
    </source>
</evidence>
<keyword evidence="5" id="KW-0507">mRNA processing</keyword>
<dbReference type="Pfam" id="PF05182">
    <property type="entry name" value="Fip1"/>
    <property type="match status" value="1"/>
</dbReference>
<feature type="compositionally biased region" description="Basic and acidic residues" evidence="8">
    <location>
        <begin position="381"/>
        <end position="412"/>
    </location>
</feature>
<feature type="region of interest" description="Disordered" evidence="8">
    <location>
        <begin position="381"/>
        <end position="516"/>
    </location>
</feature>
<feature type="compositionally biased region" description="Basic residues" evidence="8">
    <location>
        <begin position="483"/>
        <end position="493"/>
    </location>
</feature>
<evidence type="ECO:0000259" key="9">
    <source>
        <dbReference type="Pfam" id="PF05182"/>
    </source>
</evidence>
<keyword evidence="4" id="KW-0597">Phosphoprotein</keyword>
<evidence type="ECO:0000313" key="11">
    <source>
        <dbReference type="RefSeq" id="XP_014024465.1"/>
    </source>
</evidence>
<name>A0A1S3PA11_SALSA</name>
<evidence type="ECO:0000256" key="3">
    <source>
        <dbReference type="ARBA" id="ARBA00017456"/>
    </source>
</evidence>
<dbReference type="GO" id="GO:0005847">
    <property type="term" value="C:mRNA cleavage and polyadenylation specificity factor complex"/>
    <property type="evidence" value="ECO:0007669"/>
    <property type="project" value="TreeGrafter"/>
</dbReference>
<feature type="region of interest" description="Disordered" evidence="8">
    <location>
        <begin position="254"/>
        <end position="366"/>
    </location>
</feature>
<comment type="subcellular location">
    <subcellularLocation>
        <location evidence="1">Nucleus</location>
    </subcellularLocation>
</comment>
<feature type="region of interest" description="Disordered" evidence="8">
    <location>
        <begin position="1"/>
        <end position="77"/>
    </location>
</feature>
<dbReference type="InterPro" id="IPR051187">
    <property type="entry name" value="Pre-mRNA_3'-end_processing_reg"/>
</dbReference>
<proteinExistence type="inferred from homology"/>
<dbReference type="GeneID" id="106584116"/>
<feature type="compositionally biased region" description="Acidic residues" evidence="8">
    <location>
        <begin position="13"/>
        <end position="35"/>
    </location>
</feature>
<comment type="similarity">
    <text evidence="2">Belongs to the FIP1 family.</text>
</comment>
<feature type="compositionally biased region" description="Pro residues" evidence="8">
    <location>
        <begin position="345"/>
        <end position="361"/>
    </location>
</feature>
<evidence type="ECO:0000256" key="8">
    <source>
        <dbReference type="SAM" id="MobiDB-lite"/>
    </source>
</evidence>
<evidence type="ECO:0000256" key="5">
    <source>
        <dbReference type="ARBA" id="ARBA00022664"/>
    </source>
</evidence>
<dbReference type="Proteomes" id="UP001652741">
    <property type="component" value="Chromosome ssa23"/>
</dbReference>
<feature type="compositionally biased region" description="Pro residues" evidence="8">
    <location>
        <begin position="275"/>
        <end position="295"/>
    </location>
</feature>
<protein>
    <recommendedName>
        <fullName evidence="3">Pre-mRNA 3'-end-processing factor FIP1</fullName>
    </recommendedName>
    <alternativeName>
        <fullName evidence="7">FIP1-like 1 protein</fullName>
    </alternativeName>
</protein>
<feature type="compositionally biased region" description="Pro residues" evidence="8">
    <location>
        <begin position="302"/>
        <end position="327"/>
    </location>
</feature>
<dbReference type="AlphaFoldDB" id="A0A1S3PA11"/>
<reference evidence="11" key="1">
    <citation type="submission" date="2025-08" db="UniProtKB">
        <authorList>
            <consortium name="RefSeq"/>
        </authorList>
    </citation>
    <scope>IDENTIFICATION</scope>
</reference>
<gene>
    <name evidence="11" type="primary">LOC106584116</name>
</gene>
<dbReference type="GO" id="GO:0006397">
    <property type="term" value="P:mRNA processing"/>
    <property type="evidence" value="ECO:0007669"/>
    <property type="project" value="UniProtKB-KW"/>
</dbReference>
<keyword evidence="6" id="KW-0539">Nucleus</keyword>
<feature type="compositionally biased region" description="Polar residues" evidence="8">
    <location>
        <begin position="502"/>
        <end position="516"/>
    </location>
</feature>
<feature type="compositionally biased region" description="Basic and acidic residues" evidence="8">
    <location>
        <begin position="421"/>
        <end position="435"/>
    </location>
</feature>
<evidence type="ECO:0000256" key="1">
    <source>
        <dbReference type="ARBA" id="ARBA00004123"/>
    </source>
</evidence>
<evidence type="ECO:0000256" key="4">
    <source>
        <dbReference type="ARBA" id="ARBA00022553"/>
    </source>
</evidence>
<dbReference type="PANTHER" id="PTHR13484">
    <property type="entry name" value="FIP1-LIKE 1 PROTEIN"/>
    <property type="match status" value="1"/>
</dbReference>
<organism evidence="10 11">
    <name type="scientific">Salmo salar</name>
    <name type="common">Atlantic salmon</name>
    <dbReference type="NCBI Taxonomy" id="8030"/>
    <lineage>
        <taxon>Eukaryota</taxon>
        <taxon>Metazoa</taxon>
        <taxon>Chordata</taxon>
        <taxon>Craniata</taxon>
        <taxon>Vertebrata</taxon>
        <taxon>Euteleostomi</taxon>
        <taxon>Actinopterygii</taxon>
        <taxon>Neopterygii</taxon>
        <taxon>Teleostei</taxon>
        <taxon>Protacanthopterygii</taxon>
        <taxon>Salmoniformes</taxon>
        <taxon>Salmonidae</taxon>
        <taxon>Salmoninae</taxon>
        <taxon>Salmo</taxon>
    </lineage>
</organism>
<dbReference type="PANTHER" id="PTHR13484:SF9">
    <property type="entry name" value="PRE-MRNA 3'-END-PROCESSING FACTOR FIP1"/>
    <property type="match status" value="1"/>
</dbReference>
<dbReference type="InterPro" id="IPR007854">
    <property type="entry name" value="Fip1_dom"/>
</dbReference>
<feature type="domain" description="Pre-mRNA polyadenylation factor Fip1" evidence="9">
    <location>
        <begin position="135"/>
        <end position="177"/>
    </location>
</feature>
<accession>A0A1S3PA11</accession>
<evidence type="ECO:0000256" key="7">
    <source>
        <dbReference type="ARBA" id="ARBA00031816"/>
    </source>
</evidence>